<keyword evidence="4" id="KW-1185">Reference proteome</keyword>
<evidence type="ECO:0000313" key="3">
    <source>
        <dbReference type="EMBL" id="GHO54575.1"/>
    </source>
</evidence>
<protein>
    <recommendedName>
        <fullName evidence="5">DUF1634 domain-containing protein</fullName>
    </recommendedName>
</protein>
<evidence type="ECO:0000256" key="2">
    <source>
        <dbReference type="SAM" id="Phobius"/>
    </source>
</evidence>
<feature type="transmembrane region" description="Helical" evidence="2">
    <location>
        <begin position="154"/>
        <end position="172"/>
    </location>
</feature>
<name>A0ABQ3UPE6_9CHLR</name>
<dbReference type="InterPro" id="IPR012861">
    <property type="entry name" value="DUF1634"/>
</dbReference>
<comment type="caution">
    <text evidence="3">The sequence shown here is derived from an EMBL/GenBank/DDBJ whole genome shotgun (WGS) entry which is preliminary data.</text>
</comment>
<dbReference type="EMBL" id="BNJG01000001">
    <property type="protein sequence ID" value="GHO54575.1"/>
    <property type="molecule type" value="Genomic_DNA"/>
</dbReference>
<feature type="transmembrane region" description="Helical" evidence="2">
    <location>
        <begin position="69"/>
        <end position="91"/>
    </location>
</feature>
<evidence type="ECO:0000313" key="4">
    <source>
        <dbReference type="Proteomes" id="UP000654345"/>
    </source>
</evidence>
<evidence type="ECO:0000256" key="1">
    <source>
        <dbReference type="SAM" id="MobiDB-lite"/>
    </source>
</evidence>
<keyword evidence="2" id="KW-1133">Transmembrane helix</keyword>
<sequence>MIILCMDVKQAYIFYEEYNKVLMSSHHHESSAEEAKNPEAGSVAASLESAPPPSAHFNASTRTNDMISWLLQIGVIVSSIIIIIGLLLTLLQPGALTNQSLTNFPHTLDQFFAGLLRLQPLAVIMLGLVILIATPILRVAFSILAFYLERDYRYVIITCIVLALLILGMLLGKGGA</sequence>
<feature type="transmembrane region" description="Helical" evidence="2">
    <location>
        <begin position="121"/>
        <end position="147"/>
    </location>
</feature>
<keyword evidence="2" id="KW-0472">Membrane</keyword>
<reference evidence="3 4" key="1">
    <citation type="journal article" date="2021" name="Int. J. Syst. Evol. Microbiol.">
        <title>Reticulibacter mediterranei gen. nov., sp. nov., within the new family Reticulibacteraceae fam. nov., and Ktedonospora formicarum gen. nov., sp. nov., Ktedonobacter robiniae sp. nov., Dictyobacter formicarum sp. nov. and Dictyobacter arantiisoli sp. nov., belonging to the class Ktedonobacteria.</title>
        <authorList>
            <person name="Yabe S."/>
            <person name="Zheng Y."/>
            <person name="Wang C.M."/>
            <person name="Sakai Y."/>
            <person name="Abe K."/>
            <person name="Yokota A."/>
            <person name="Donadio S."/>
            <person name="Cavaletti L."/>
            <person name="Monciardini P."/>
        </authorList>
    </citation>
    <scope>NUCLEOTIDE SEQUENCE [LARGE SCALE GENOMIC DNA]</scope>
    <source>
        <strain evidence="3 4">SOSP1-30</strain>
    </source>
</reference>
<feature type="region of interest" description="Disordered" evidence="1">
    <location>
        <begin position="29"/>
        <end position="51"/>
    </location>
</feature>
<evidence type="ECO:0008006" key="5">
    <source>
        <dbReference type="Google" id="ProtNLM"/>
    </source>
</evidence>
<accession>A0ABQ3UPE6</accession>
<dbReference type="Pfam" id="PF07843">
    <property type="entry name" value="DUF1634"/>
    <property type="match status" value="1"/>
</dbReference>
<gene>
    <name evidence="3" type="ORF">KSB_30500</name>
</gene>
<dbReference type="Proteomes" id="UP000654345">
    <property type="component" value="Unassembled WGS sequence"/>
</dbReference>
<proteinExistence type="predicted"/>
<keyword evidence="2" id="KW-0812">Transmembrane</keyword>
<organism evidence="3 4">
    <name type="scientific">Ktedonobacter robiniae</name>
    <dbReference type="NCBI Taxonomy" id="2778365"/>
    <lineage>
        <taxon>Bacteria</taxon>
        <taxon>Bacillati</taxon>
        <taxon>Chloroflexota</taxon>
        <taxon>Ktedonobacteria</taxon>
        <taxon>Ktedonobacterales</taxon>
        <taxon>Ktedonobacteraceae</taxon>
        <taxon>Ktedonobacter</taxon>
    </lineage>
</organism>